<dbReference type="GO" id="GO:0005524">
    <property type="term" value="F:ATP binding"/>
    <property type="evidence" value="ECO:0007669"/>
    <property type="project" value="UniProtKB-KW"/>
</dbReference>
<dbReference type="PANTHER" id="PTHR42855">
    <property type="entry name" value="ABC TRANSPORTER ATP-BINDING SUBUNIT"/>
    <property type="match status" value="1"/>
</dbReference>
<dbReference type="Proteomes" id="UP000277864">
    <property type="component" value="Unassembled WGS sequence"/>
</dbReference>
<evidence type="ECO:0000256" key="2">
    <source>
        <dbReference type="ARBA" id="ARBA00022840"/>
    </source>
</evidence>
<dbReference type="EMBL" id="PXZH01000001">
    <property type="protein sequence ID" value="RST89814.1"/>
    <property type="molecule type" value="Genomic_DNA"/>
</dbReference>
<dbReference type="PROSITE" id="PS00211">
    <property type="entry name" value="ABC_TRANSPORTER_1"/>
    <property type="match status" value="1"/>
</dbReference>
<dbReference type="PROSITE" id="PS50893">
    <property type="entry name" value="ABC_TRANSPORTER_2"/>
    <property type="match status" value="2"/>
</dbReference>
<dbReference type="InterPro" id="IPR051309">
    <property type="entry name" value="ABCF_ATPase"/>
</dbReference>
<dbReference type="InterPro" id="IPR003593">
    <property type="entry name" value="AAA+_ATPase"/>
</dbReference>
<feature type="domain" description="ABC transporter" evidence="4">
    <location>
        <begin position="4"/>
        <end position="212"/>
    </location>
</feature>
<dbReference type="CDD" id="cd03221">
    <property type="entry name" value="ABCF_EF-3"/>
    <property type="match status" value="2"/>
</dbReference>
<sequence>MSIIQMKQVTFGYDSQEKNLFQQVSLNLDPKWKLGLVGRNGRGKTTLFYLLLNKLPYTGEINHQENFVYFPQQVKDPTQLTYEVVTDLTQKELWEVERELNLLKVDESVFWRPFNTLSGGEQTKVLLALLFLEEEYPLIDEPTNHLDSLARQQVISYLNQKNQGFIVISHDRHFLNETTDHTLAIEKSQLSLYQGNFATYEEEKQLRDAYEQSQNTKLTREISRLKQTAEEKKAWSKSREKDKYGQSHVKGSGSVGDTGFIGARSARMMKRSKAIMNRVEGQIKDKEQLLADIEQVDPLKMTPRETHHKRLIWAENVTFGYEETGLFQPLSFELKPGDRVALTGSNGSGKSTFIQAILGEFDGNSWGNLERASGLKVSVVRQHYENNQGDLKEFAEKQQISYQELLNNLIKLGMSRETFQLPIEKMSMGQRKKVELAKSLGTSADLYIWDEPLNYLDVFNHEQIEELILSVQPSLLFVEHDKAFLDKIATKTLSLKK</sequence>
<evidence type="ECO:0000313" key="5">
    <source>
        <dbReference type="EMBL" id="RST89814.1"/>
    </source>
</evidence>
<dbReference type="PANTHER" id="PTHR42855:SF2">
    <property type="entry name" value="DRUG RESISTANCE ABC TRANSPORTER,ATP-BINDING PROTEIN"/>
    <property type="match status" value="1"/>
</dbReference>
<dbReference type="NCBIfam" id="NF000355">
    <property type="entry name" value="ribo_prot_ABC_F"/>
    <property type="match status" value="1"/>
</dbReference>
<dbReference type="OrthoDB" id="9762369at2"/>
<organism evidence="5 6">
    <name type="scientific">Vagococcus humatus</name>
    <dbReference type="NCBI Taxonomy" id="1889241"/>
    <lineage>
        <taxon>Bacteria</taxon>
        <taxon>Bacillati</taxon>
        <taxon>Bacillota</taxon>
        <taxon>Bacilli</taxon>
        <taxon>Lactobacillales</taxon>
        <taxon>Enterococcaceae</taxon>
        <taxon>Vagococcus</taxon>
    </lineage>
</organism>
<evidence type="ECO:0000256" key="1">
    <source>
        <dbReference type="ARBA" id="ARBA00022741"/>
    </source>
</evidence>
<dbReference type="Pfam" id="PF00005">
    <property type="entry name" value="ABC_tran"/>
    <property type="match status" value="2"/>
</dbReference>
<proteinExistence type="predicted"/>
<evidence type="ECO:0000259" key="4">
    <source>
        <dbReference type="PROSITE" id="PS50893"/>
    </source>
</evidence>
<dbReference type="GO" id="GO:0016887">
    <property type="term" value="F:ATP hydrolysis activity"/>
    <property type="evidence" value="ECO:0007669"/>
    <property type="project" value="InterPro"/>
</dbReference>
<feature type="domain" description="ABC transporter" evidence="4">
    <location>
        <begin position="312"/>
        <end position="497"/>
    </location>
</feature>
<feature type="compositionally biased region" description="Basic and acidic residues" evidence="3">
    <location>
        <begin position="230"/>
        <end position="245"/>
    </location>
</feature>
<evidence type="ECO:0000313" key="6">
    <source>
        <dbReference type="Proteomes" id="UP000277864"/>
    </source>
</evidence>
<dbReference type="InterPro" id="IPR003439">
    <property type="entry name" value="ABC_transporter-like_ATP-bd"/>
</dbReference>
<gene>
    <name evidence="5" type="ORF">C7P63_01670</name>
</gene>
<keyword evidence="1" id="KW-0547">Nucleotide-binding</keyword>
<comment type="caution">
    <text evidence="5">The sequence shown here is derived from an EMBL/GenBank/DDBJ whole genome shotgun (WGS) entry which is preliminary data.</text>
</comment>
<dbReference type="Gene3D" id="3.40.50.300">
    <property type="entry name" value="P-loop containing nucleotide triphosphate hydrolases"/>
    <property type="match status" value="2"/>
</dbReference>
<dbReference type="SUPFAM" id="SSF52540">
    <property type="entry name" value="P-loop containing nucleoside triphosphate hydrolases"/>
    <property type="match status" value="2"/>
</dbReference>
<protein>
    <submittedName>
        <fullName evidence="5">ABC-F type ribosomal protection protein</fullName>
    </submittedName>
</protein>
<name>A0A3S0A639_9ENTE</name>
<dbReference type="SMART" id="SM00382">
    <property type="entry name" value="AAA"/>
    <property type="match status" value="2"/>
</dbReference>
<dbReference type="RefSeq" id="WP_125942424.1">
    <property type="nucleotide sequence ID" value="NZ_PXZH01000001.1"/>
</dbReference>
<accession>A0A3S0A639</accession>
<keyword evidence="2" id="KW-0067">ATP-binding</keyword>
<dbReference type="InterPro" id="IPR027417">
    <property type="entry name" value="P-loop_NTPase"/>
</dbReference>
<keyword evidence="6" id="KW-1185">Reference proteome</keyword>
<dbReference type="InterPro" id="IPR017871">
    <property type="entry name" value="ABC_transporter-like_CS"/>
</dbReference>
<evidence type="ECO:0000256" key="3">
    <source>
        <dbReference type="SAM" id="MobiDB-lite"/>
    </source>
</evidence>
<dbReference type="AlphaFoldDB" id="A0A3S0A639"/>
<feature type="region of interest" description="Disordered" evidence="3">
    <location>
        <begin position="230"/>
        <end position="249"/>
    </location>
</feature>
<reference evidence="5 6" key="1">
    <citation type="submission" date="2018-03" db="EMBL/GenBank/DDBJ databases">
        <authorList>
            <person name="Gulvik C.A."/>
        </authorList>
    </citation>
    <scope>NUCLEOTIDE SEQUENCE [LARGE SCALE GENOMIC DNA]</scope>
    <source>
        <strain evidence="5 6">JCM 31581</strain>
    </source>
</reference>